<name>A0A9P8KD28_AURME</name>
<dbReference type="Proteomes" id="UP000767238">
    <property type="component" value="Unassembled WGS sequence"/>
</dbReference>
<feature type="region of interest" description="Disordered" evidence="1">
    <location>
        <begin position="149"/>
        <end position="178"/>
    </location>
</feature>
<organism evidence="2 3">
    <name type="scientific">Aureobasidium melanogenum</name>
    <name type="common">Aureobasidium pullulans var. melanogenum</name>
    <dbReference type="NCBI Taxonomy" id="46634"/>
    <lineage>
        <taxon>Eukaryota</taxon>
        <taxon>Fungi</taxon>
        <taxon>Dikarya</taxon>
        <taxon>Ascomycota</taxon>
        <taxon>Pezizomycotina</taxon>
        <taxon>Dothideomycetes</taxon>
        <taxon>Dothideomycetidae</taxon>
        <taxon>Dothideales</taxon>
        <taxon>Saccotheciaceae</taxon>
        <taxon>Aureobasidium</taxon>
    </lineage>
</organism>
<sequence length="324" mass="37068">LTERKLGLIVGVVYTEMQTALRQKSIVESASMSRRRDGRCVRLCCVQPTYTRIFEVEFELLDKLSVPLLELVVEWPVDLIWVLVVTPRISEARQQCFGAVPCVRQLAVLHTHVCRSRQPPYNERHPLQKVICPRCPMVQGLLIHRQSNPPCPRQPSHHVTNHSRHELSHTPSLSKVTKASPPFCKVSLSLVMSLLLLKVLLVCLSSTYLPINRSSPSETCMKRRSSTISGIQVPSRKKTKPDRDESRDEPAVSERALHNIVTTSSFRIEIVRHAYTFTRLTPDGYECTRRRWLGPSPDTPSWPVRKTQQCSLEYAGRCPLHWRL</sequence>
<gene>
    <name evidence="2" type="ORF">KCV03_g70</name>
</gene>
<evidence type="ECO:0000313" key="3">
    <source>
        <dbReference type="Proteomes" id="UP000767238"/>
    </source>
</evidence>
<feature type="non-terminal residue" evidence="2">
    <location>
        <position position="324"/>
    </location>
</feature>
<reference evidence="2" key="2">
    <citation type="submission" date="2021-08" db="EMBL/GenBank/DDBJ databases">
        <authorList>
            <person name="Gostincar C."/>
            <person name="Sun X."/>
            <person name="Song Z."/>
            <person name="Gunde-Cimerman N."/>
        </authorList>
    </citation>
    <scope>NUCLEOTIDE SEQUENCE</scope>
    <source>
        <strain evidence="2">EXF-8016</strain>
    </source>
</reference>
<proteinExistence type="predicted"/>
<comment type="caution">
    <text evidence="2">The sequence shown here is derived from an EMBL/GenBank/DDBJ whole genome shotgun (WGS) entry which is preliminary data.</text>
</comment>
<dbReference type="AlphaFoldDB" id="A0A9P8KD28"/>
<evidence type="ECO:0000256" key="1">
    <source>
        <dbReference type="SAM" id="MobiDB-lite"/>
    </source>
</evidence>
<reference evidence="2" key="1">
    <citation type="journal article" date="2021" name="J Fungi (Basel)">
        <title>Virulence traits and population genomics of the black yeast Aureobasidium melanogenum.</title>
        <authorList>
            <person name="Cernosa A."/>
            <person name="Sun X."/>
            <person name="Gostincar C."/>
            <person name="Fang C."/>
            <person name="Gunde-Cimerman N."/>
            <person name="Song Z."/>
        </authorList>
    </citation>
    <scope>NUCLEOTIDE SEQUENCE</scope>
    <source>
        <strain evidence="2">EXF-8016</strain>
    </source>
</reference>
<dbReference type="EMBL" id="JAHFYH010000001">
    <property type="protein sequence ID" value="KAH0237788.1"/>
    <property type="molecule type" value="Genomic_DNA"/>
</dbReference>
<accession>A0A9P8KD28</accession>
<feature type="compositionally biased region" description="Basic and acidic residues" evidence="1">
    <location>
        <begin position="241"/>
        <end position="252"/>
    </location>
</feature>
<protein>
    <submittedName>
        <fullName evidence="2">Uncharacterized protein</fullName>
    </submittedName>
</protein>
<evidence type="ECO:0000313" key="2">
    <source>
        <dbReference type="EMBL" id="KAH0237788.1"/>
    </source>
</evidence>
<feature type="non-terminal residue" evidence="2">
    <location>
        <position position="1"/>
    </location>
</feature>
<feature type="region of interest" description="Disordered" evidence="1">
    <location>
        <begin position="214"/>
        <end position="252"/>
    </location>
</feature>